<accession>A0A8S1TZ05</accession>
<keyword evidence="1" id="KW-0175">Coiled coil</keyword>
<dbReference type="OrthoDB" id="10054259at2759"/>
<reference evidence="3" key="1">
    <citation type="submission" date="2021-01" db="EMBL/GenBank/DDBJ databases">
        <authorList>
            <consortium name="Genoscope - CEA"/>
            <person name="William W."/>
        </authorList>
    </citation>
    <scope>NUCLEOTIDE SEQUENCE</scope>
</reference>
<feature type="coiled-coil region" evidence="1">
    <location>
        <begin position="97"/>
        <end position="124"/>
    </location>
</feature>
<evidence type="ECO:0000256" key="1">
    <source>
        <dbReference type="SAM" id="Coils"/>
    </source>
</evidence>
<dbReference type="AlphaFoldDB" id="A0A8S1TZ05"/>
<dbReference type="Proteomes" id="UP000683925">
    <property type="component" value="Unassembled WGS sequence"/>
</dbReference>
<protein>
    <submittedName>
        <fullName evidence="3">Uncharacterized protein</fullName>
    </submittedName>
</protein>
<keyword evidence="4" id="KW-1185">Reference proteome</keyword>
<name>A0A8S1TZ05_PAROT</name>
<gene>
    <name evidence="3" type="ORF">POCTA_138.1.T0340039</name>
</gene>
<feature type="region of interest" description="Disordered" evidence="2">
    <location>
        <begin position="1"/>
        <end position="23"/>
    </location>
</feature>
<proteinExistence type="predicted"/>
<dbReference type="EMBL" id="CAJJDP010000034">
    <property type="protein sequence ID" value="CAD8157570.1"/>
    <property type="molecule type" value="Genomic_DNA"/>
</dbReference>
<evidence type="ECO:0000313" key="4">
    <source>
        <dbReference type="Proteomes" id="UP000683925"/>
    </source>
</evidence>
<comment type="caution">
    <text evidence="3">The sequence shown here is derived from an EMBL/GenBank/DDBJ whole genome shotgun (WGS) entry which is preliminary data.</text>
</comment>
<evidence type="ECO:0000256" key="2">
    <source>
        <dbReference type="SAM" id="MobiDB-lite"/>
    </source>
</evidence>
<evidence type="ECO:0000313" key="3">
    <source>
        <dbReference type="EMBL" id="CAD8157570.1"/>
    </source>
</evidence>
<organism evidence="3 4">
    <name type="scientific">Paramecium octaurelia</name>
    <dbReference type="NCBI Taxonomy" id="43137"/>
    <lineage>
        <taxon>Eukaryota</taxon>
        <taxon>Sar</taxon>
        <taxon>Alveolata</taxon>
        <taxon>Ciliophora</taxon>
        <taxon>Intramacronucleata</taxon>
        <taxon>Oligohymenophorea</taxon>
        <taxon>Peniculida</taxon>
        <taxon>Parameciidae</taxon>
        <taxon>Paramecium</taxon>
    </lineage>
</organism>
<sequence>MHNLLLEEQNNNNNNKQQSKKNRRLDRVDIYPQIVVYLIQKKMHQLNQKLQTLVKEFLTTKLYSSQVQIQNLEDLIVDSSDTLKYEKSVNLKLQSKINILQNQLSISELQRQDVKENLSKLNSKSNKIISSIEQERALLQDEKDILLGHKKVLIRSLQIERNDFLNGSRSKQLLGNLKISQGVYGHH</sequence>
<feature type="compositionally biased region" description="Low complexity" evidence="2">
    <location>
        <begin position="1"/>
        <end position="17"/>
    </location>
</feature>